<dbReference type="PROSITE" id="PS51746">
    <property type="entry name" value="PPM_2"/>
    <property type="match status" value="1"/>
</dbReference>
<dbReference type="Pfam" id="PF13672">
    <property type="entry name" value="PP2C_2"/>
    <property type="match status" value="1"/>
</dbReference>
<name>A0A5E4LPZ3_9ARCH</name>
<dbReference type="Gene3D" id="3.60.40.10">
    <property type="entry name" value="PPM-type phosphatase domain"/>
    <property type="match status" value="1"/>
</dbReference>
<evidence type="ECO:0000259" key="1">
    <source>
        <dbReference type="PROSITE" id="PS51746"/>
    </source>
</evidence>
<dbReference type="AlphaFoldDB" id="A0A5E4LPZ3"/>
<protein>
    <submittedName>
        <fullName evidence="2">Protein phosphatase 2C</fullName>
    </submittedName>
</protein>
<dbReference type="SMART" id="SM00331">
    <property type="entry name" value="PP2C_SIG"/>
    <property type="match status" value="1"/>
</dbReference>
<gene>
    <name evidence="2" type="ORF">LFW2832_00760</name>
</gene>
<dbReference type="InterPro" id="IPR036457">
    <property type="entry name" value="PPM-type-like_dom_sf"/>
</dbReference>
<sequence>MAETDPRRSQGHHVLQPHLAMVVRSLAYKWGVHVYEPIPINRSEQIFTQLTSTEKDFIIMVLGKKGTPFDQQTLEQFLQLHAGVRDLRMQIVVTEGWALPTWKQEIQTRNATVESLIEKCNFTPATQQEQLEAVAIAPSYLQAQFLNSLMFTPMRSVLPTQARFQSIVPPEMALKLELFTAWVGNDNQTLSKLWNALYPSRASLDSLRTVLTAERKKLTEQDVEILRWLERVENVSILTPGKKGFVLDRSVATTAYNHIGEKLHAHYDLWFKTPMEERCQYWHHGSLDLFTAASLAHKVRFDPDPKFSREEVGLVDSFVSLPQHKGRYKRSAENLPTSLDESFSDRDLSPEIQNALRRAFVSPTSNRRYQPNILDIAAFDSAMDLGSLRRAAFKEAQFNLLRSFLWVEHSAHGEVSYNDTVMKAKRDENGNPKVCEDNFSSATIITPGGHVIQLDAVFDGMGGHFGGERASEIAKEVFELAAIAGWLKTPEDVRRIIVMIDLAIVMEQINSKTNDSSYQENNMGTTVTVTFQKGKEFYGIHCGDSDWRIIRDGETLEESTGHSRSLSFAYEFVLADLRRKGLELHNLTPEQTREFYKLVLEKTKEFPFPANHIGSAAGAGAGLIFINNRVYQHEPIILENGDIVVANSDGVGVPVCPHEFARVIELYHGDLAEARAALINMAESRRADNQDGPVLEGPDGKPILDAEGKPTPTAVTSFETICQCTELRPGKTDDDKTVMLRRVSFSN</sequence>
<feature type="domain" description="PPM-type phosphatase" evidence="1">
    <location>
        <begin position="416"/>
        <end position="743"/>
    </location>
</feature>
<dbReference type="SUPFAM" id="SSF81606">
    <property type="entry name" value="PP2C-like"/>
    <property type="match status" value="1"/>
</dbReference>
<dbReference type="EMBL" id="CABMJJ010000009">
    <property type="protein sequence ID" value="VVC04135.1"/>
    <property type="molecule type" value="Genomic_DNA"/>
</dbReference>
<accession>A0A5E4LPZ3</accession>
<proteinExistence type="predicted"/>
<reference evidence="2 3" key="1">
    <citation type="submission" date="2019-08" db="EMBL/GenBank/DDBJ databases">
        <authorList>
            <person name="Vazquez-Campos X."/>
        </authorList>
    </citation>
    <scope>NUCLEOTIDE SEQUENCE [LARGE SCALE GENOMIC DNA]</scope>
    <source>
        <strain evidence="2">LFW-283_2</strain>
    </source>
</reference>
<evidence type="ECO:0000313" key="2">
    <source>
        <dbReference type="EMBL" id="VVC04135.1"/>
    </source>
</evidence>
<organism evidence="2 3">
    <name type="scientific">Candidatus Bilamarchaeum dharawalense</name>
    <dbReference type="NCBI Taxonomy" id="2885759"/>
    <lineage>
        <taxon>Archaea</taxon>
        <taxon>Candidatus Micrarchaeota</taxon>
        <taxon>Candidatus Micrarchaeia</taxon>
        <taxon>Candidatus Anstonellales</taxon>
        <taxon>Candidatus Bilamarchaeaceae</taxon>
        <taxon>Candidatus Bilamarchaeum</taxon>
    </lineage>
</organism>
<comment type="caution">
    <text evidence="2">The sequence shown here is derived from an EMBL/GenBank/DDBJ whole genome shotgun (WGS) entry which is preliminary data.</text>
</comment>
<dbReference type="InterPro" id="IPR001932">
    <property type="entry name" value="PPM-type_phosphatase-like_dom"/>
</dbReference>
<dbReference type="Proteomes" id="UP000789941">
    <property type="component" value="Unassembled WGS sequence"/>
</dbReference>
<evidence type="ECO:0000313" key="3">
    <source>
        <dbReference type="Proteomes" id="UP000789941"/>
    </source>
</evidence>